<dbReference type="GO" id="GO:0060147">
    <property type="term" value="P:regulation of post-transcriptional gene silencing"/>
    <property type="evidence" value="ECO:0007669"/>
    <property type="project" value="InterPro"/>
</dbReference>
<gene>
    <name evidence="1" type="ORF">QJS10_CPB15g01279</name>
</gene>
<keyword evidence="2" id="KW-1185">Reference proteome</keyword>
<dbReference type="InterPro" id="IPR045163">
    <property type="entry name" value="Focadhesin/RST1"/>
</dbReference>
<reference evidence="1" key="1">
    <citation type="journal article" date="2023" name="Nat. Commun.">
        <title>Diploid and tetraploid genomes of Acorus and the evolution of monocots.</title>
        <authorList>
            <person name="Ma L."/>
            <person name="Liu K.W."/>
            <person name="Li Z."/>
            <person name="Hsiao Y.Y."/>
            <person name="Qi Y."/>
            <person name="Fu T."/>
            <person name="Tang G.D."/>
            <person name="Zhang D."/>
            <person name="Sun W.H."/>
            <person name="Liu D.K."/>
            <person name="Li Y."/>
            <person name="Chen G.Z."/>
            <person name="Liu X.D."/>
            <person name="Liao X.Y."/>
            <person name="Jiang Y.T."/>
            <person name="Yu X."/>
            <person name="Hao Y."/>
            <person name="Huang J."/>
            <person name="Zhao X.W."/>
            <person name="Ke S."/>
            <person name="Chen Y.Y."/>
            <person name="Wu W.L."/>
            <person name="Hsu J.L."/>
            <person name="Lin Y.F."/>
            <person name="Huang M.D."/>
            <person name="Li C.Y."/>
            <person name="Huang L."/>
            <person name="Wang Z.W."/>
            <person name="Zhao X."/>
            <person name="Zhong W.Y."/>
            <person name="Peng D.H."/>
            <person name="Ahmad S."/>
            <person name="Lan S."/>
            <person name="Zhang J.S."/>
            <person name="Tsai W.C."/>
            <person name="Van de Peer Y."/>
            <person name="Liu Z.J."/>
        </authorList>
    </citation>
    <scope>NUCLEOTIDE SEQUENCE</scope>
    <source>
        <strain evidence="1">CP</strain>
    </source>
</reference>
<evidence type="ECO:0008006" key="3">
    <source>
        <dbReference type="Google" id="ProtNLM"/>
    </source>
</evidence>
<dbReference type="Proteomes" id="UP001180020">
    <property type="component" value="Unassembled WGS sequence"/>
</dbReference>
<dbReference type="AlphaFoldDB" id="A0AAV9D910"/>
<evidence type="ECO:0000313" key="2">
    <source>
        <dbReference type="Proteomes" id="UP001180020"/>
    </source>
</evidence>
<dbReference type="PANTHER" id="PTHR16212:SF4">
    <property type="entry name" value="FOCADHESIN"/>
    <property type="match status" value="1"/>
</dbReference>
<accession>A0AAV9D910</accession>
<name>A0AAV9D910_ACOCL</name>
<reference evidence="1" key="2">
    <citation type="submission" date="2023-06" db="EMBL/GenBank/DDBJ databases">
        <authorList>
            <person name="Ma L."/>
            <person name="Liu K.-W."/>
            <person name="Li Z."/>
            <person name="Hsiao Y.-Y."/>
            <person name="Qi Y."/>
            <person name="Fu T."/>
            <person name="Tang G."/>
            <person name="Zhang D."/>
            <person name="Sun W.-H."/>
            <person name="Liu D.-K."/>
            <person name="Li Y."/>
            <person name="Chen G.-Z."/>
            <person name="Liu X.-D."/>
            <person name="Liao X.-Y."/>
            <person name="Jiang Y.-T."/>
            <person name="Yu X."/>
            <person name="Hao Y."/>
            <person name="Huang J."/>
            <person name="Zhao X.-W."/>
            <person name="Ke S."/>
            <person name="Chen Y.-Y."/>
            <person name="Wu W.-L."/>
            <person name="Hsu J.-L."/>
            <person name="Lin Y.-F."/>
            <person name="Huang M.-D."/>
            <person name="Li C.-Y."/>
            <person name="Huang L."/>
            <person name="Wang Z.-W."/>
            <person name="Zhao X."/>
            <person name="Zhong W.-Y."/>
            <person name="Peng D.-H."/>
            <person name="Ahmad S."/>
            <person name="Lan S."/>
            <person name="Zhang J.-S."/>
            <person name="Tsai W.-C."/>
            <person name="Van De Peer Y."/>
            <person name="Liu Z.-J."/>
        </authorList>
    </citation>
    <scope>NUCLEOTIDE SEQUENCE</scope>
    <source>
        <strain evidence="1">CP</strain>
        <tissue evidence="1">Leaves</tissue>
    </source>
</reference>
<evidence type="ECO:0000313" key="1">
    <source>
        <dbReference type="EMBL" id="KAK1297570.1"/>
    </source>
</evidence>
<organism evidence="1 2">
    <name type="scientific">Acorus calamus</name>
    <name type="common">Sweet flag</name>
    <dbReference type="NCBI Taxonomy" id="4465"/>
    <lineage>
        <taxon>Eukaryota</taxon>
        <taxon>Viridiplantae</taxon>
        <taxon>Streptophyta</taxon>
        <taxon>Embryophyta</taxon>
        <taxon>Tracheophyta</taxon>
        <taxon>Spermatophyta</taxon>
        <taxon>Magnoliopsida</taxon>
        <taxon>Liliopsida</taxon>
        <taxon>Acoraceae</taxon>
        <taxon>Acorus</taxon>
    </lineage>
</organism>
<sequence>MLCFIDIYIVKETVCWIRLPQPSLQRLAIASIFNNLCSSSSSPVGGDAIHRCLLSTSPSVVDQVAQELCRLVEEGHATFNASYGLLALRSALDGCDRYSVPVLVKVIGFICYHTFASNPLWMLRWSGV</sequence>
<proteinExistence type="predicted"/>
<dbReference type="PANTHER" id="PTHR16212">
    <property type="entry name" value="FOCADHESIN FAMILY MEMBER"/>
    <property type="match status" value="1"/>
</dbReference>
<protein>
    <recommendedName>
        <fullName evidence="3">ARM repeat superfamily protein</fullName>
    </recommendedName>
</protein>
<dbReference type="EMBL" id="JAUJYO010000015">
    <property type="protein sequence ID" value="KAK1297570.1"/>
    <property type="molecule type" value="Genomic_DNA"/>
</dbReference>
<comment type="caution">
    <text evidence="1">The sequence shown here is derived from an EMBL/GenBank/DDBJ whole genome shotgun (WGS) entry which is preliminary data.</text>
</comment>